<reference evidence="8 9" key="1">
    <citation type="submission" date="2018-03" db="EMBL/GenBank/DDBJ databases">
        <title>The draft genome of Zobellella sp. 59N8.</title>
        <authorList>
            <person name="Liu L."/>
            <person name="Li L."/>
            <person name="Zhang X."/>
            <person name="Liang L."/>
            <person name="Wang T."/>
        </authorList>
    </citation>
    <scope>NUCLEOTIDE SEQUENCE [LARGE SCALE GENOMIC DNA]</scope>
    <source>
        <strain evidence="8 9">59N8</strain>
    </source>
</reference>
<comment type="caution">
    <text evidence="8">The sequence shown here is derived from an EMBL/GenBank/DDBJ whole genome shotgun (WGS) entry which is preliminary data.</text>
</comment>
<dbReference type="FunFam" id="3.20.20.330:FF:000002">
    <property type="entry name" value="Homocysteine S-methyltransferase"/>
    <property type="match status" value="1"/>
</dbReference>
<feature type="binding site" evidence="6">
    <location>
        <position position="298"/>
    </location>
    <ligand>
        <name>Zn(2+)</name>
        <dbReference type="ChEBI" id="CHEBI:29105"/>
    </ligand>
</feature>
<dbReference type="EMBL" id="PXYG01000005">
    <property type="protein sequence ID" value="PSJ44866.1"/>
    <property type="molecule type" value="Genomic_DNA"/>
</dbReference>
<dbReference type="PROSITE" id="PS50970">
    <property type="entry name" value="HCY"/>
    <property type="match status" value="1"/>
</dbReference>
<dbReference type="Gene3D" id="3.20.20.330">
    <property type="entry name" value="Homocysteine-binding-like domain"/>
    <property type="match status" value="1"/>
</dbReference>
<evidence type="ECO:0000256" key="1">
    <source>
        <dbReference type="ARBA" id="ARBA00022603"/>
    </source>
</evidence>
<keyword evidence="4 6" id="KW-0862">Zinc</keyword>
<feature type="binding site" evidence="6">
    <location>
        <position position="297"/>
    </location>
    <ligand>
        <name>Zn(2+)</name>
        <dbReference type="ChEBI" id="CHEBI:29105"/>
    </ligand>
</feature>
<keyword evidence="3 6" id="KW-0479">Metal-binding</keyword>
<dbReference type="InterPro" id="IPR036589">
    <property type="entry name" value="HCY_dom_sf"/>
</dbReference>
<dbReference type="OrthoDB" id="9803687at2"/>
<sequence>MSNPIDALLAQFSPLILDGALATELESRGCDLKDPLWSAKVLIEQPELIYAVHYDYFAAGADVAITASYQATFEAFARRGLDAGQASGLMHRAVQLAVDARDDFWRGLSAEQRARRPRPLVAASVGPYGAMLADGSEYRGHYGLDEAGLMAFHRPRLELLLAAGADLLACETLPCLSEARALARLMEAYPGACGWVSFSCRDAEHNSQGERLRDCVTALAPFESVVAVGLNCTAPEHVPGLLQSVRGATAKPLLVYPNSGEQYDAGHKCWHGPADSEQFARAAGHWQREGAALIGGCCRTSPADIAAVAALLRPAAG</sequence>
<dbReference type="PANTHER" id="PTHR46015">
    <property type="entry name" value="ZGC:172121"/>
    <property type="match status" value="1"/>
</dbReference>
<dbReference type="InterPro" id="IPR017226">
    <property type="entry name" value="BHMT-like"/>
</dbReference>
<dbReference type="SUPFAM" id="SSF82282">
    <property type="entry name" value="Homocysteine S-methyltransferase"/>
    <property type="match status" value="1"/>
</dbReference>
<dbReference type="Proteomes" id="UP000240243">
    <property type="component" value="Unassembled WGS sequence"/>
</dbReference>
<evidence type="ECO:0000256" key="3">
    <source>
        <dbReference type="ARBA" id="ARBA00022723"/>
    </source>
</evidence>
<name>A0A2P7R3T4_9GAMM</name>
<dbReference type="AlphaFoldDB" id="A0A2P7R3T4"/>
<feature type="binding site" evidence="6">
    <location>
        <position position="232"/>
    </location>
    <ligand>
        <name>Zn(2+)</name>
        <dbReference type="ChEBI" id="CHEBI:29105"/>
    </ligand>
</feature>
<evidence type="ECO:0000256" key="6">
    <source>
        <dbReference type="PROSITE-ProRule" id="PRU00333"/>
    </source>
</evidence>
<dbReference type="InterPro" id="IPR051486">
    <property type="entry name" value="Hcy_S-methyltransferase"/>
</dbReference>
<dbReference type="InterPro" id="IPR003726">
    <property type="entry name" value="HCY_dom"/>
</dbReference>
<dbReference type="NCBIfam" id="NF007020">
    <property type="entry name" value="PRK09485.1"/>
    <property type="match status" value="1"/>
</dbReference>
<proteinExistence type="predicted"/>
<feature type="domain" description="Hcy-binding" evidence="7">
    <location>
        <begin position="3"/>
        <end position="312"/>
    </location>
</feature>
<dbReference type="GO" id="GO:0032259">
    <property type="term" value="P:methylation"/>
    <property type="evidence" value="ECO:0007669"/>
    <property type="project" value="UniProtKB-KW"/>
</dbReference>
<evidence type="ECO:0000256" key="2">
    <source>
        <dbReference type="ARBA" id="ARBA00022679"/>
    </source>
</evidence>
<keyword evidence="1 6" id="KW-0489">Methyltransferase</keyword>
<keyword evidence="2 6" id="KW-0808">Transferase</keyword>
<protein>
    <recommendedName>
        <fullName evidence="5">S-methylmethionine:homocysteine methyltransferase</fullName>
    </recommendedName>
</protein>
<evidence type="ECO:0000256" key="4">
    <source>
        <dbReference type="ARBA" id="ARBA00022833"/>
    </source>
</evidence>
<dbReference type="PANTHER" id="PTHR46015:SF1">
    <property type="entry name" value="HOMOCYSTEINE S-METHYLTRANSFERASE-LIKE ISOFORM 1"/>
    <property type="match status" value="1"/>
</dbReference>
<accession>A0A2P7R3T4</accession>
<dbReference type="GO" id="GO:0008898">
    <property type="term" value="F:S-adenosylmethionine-homocysteine S-methyltransferase activity"/>
    <property type="evidence" value="ECO:0007669"/>
    <property type="project" value="TreeGrafter"/>
</dbReference>
<keyword evidence="9" id="KW-1185">Reference proteome</keyword>
<comment type="cofactor">
    <cofactor evidence="6">
        <name>Zn(2+)</name>
        <dbReference type="ChEBI" id="CHEBI:29105"/>
    </cofactor>
</comment>
<evidence type="ECO:0000313" key="8">
    <source>
        <dbReference type="EMBL" id="PSJ44866.1"/>
    </source>
</evidence>
<evidence type="ECO:0000256" key="5">
    <source>
        <dbReference type="ARBA" id="ARBA00076752"/>
    </source>
</evidence>
<dbReference type="Pfam" id="PF02574">
    <property type="entry name" value="S-methyl_trans"/>
    <property type="match status" value="1"/>
</dbReference>
<dbReference type="GO" id="GO:0033528">
    <property type="term" value="P:S-methylmethionine cycle"/>
    <property type="evidence" value="ECO:0007669"/>
    <property type="project" value="TreeGrafter"/>
</dbReference>
<dbReference type="GO" id="GO:0008270">
    <property type="term" value="F:zinc ion binding"/>
    <property type="evidence" value="ECO:0007669"/>
    <property type="project" value="InterPro"/>
</dbReference>
<dbReference type="GO" id="GO:0009086">
    <property type="term" value="P:methionine biosynthetic process"/>
    <property type="evidence" value="ECO:0007669"/>
    <property type="project" value="InterPro"/>
</dbReference>
<gene>
    <name evidence="8" type="ORF">C7H85_12945</name>
</gene>
<dbReference type="RefSeq" id="WP_106730117.1">
    <property type="nucleotide sequence ID" value="NZ_PXYG01000005.1"/>
</dbReference>
<organism evidence="8 9">
    <name type="scientific">Zobellella endophytica</name>
    <dbReference type="NCBI Taxonomy" id="2116700"/>
    <lineage>
        <taxon>Bacteria</taxon>
        <taxon>Pseudomonadati</taxon>
        <taxon>Pseudomonadota</taxon>
        <taxon>Gammaproteobacteria</taxon>
        <taxon>Aeromonadales</taxon>
        <taxon>Aeromonadaceae</taxon>
        <taxon>Zobellella</taxon>
    </lineage>
</organism>
<evidence type="ECO:0000259" key="7">
    <source>
        <dbReference type="PROSITE" id="PS50970"/>
    </source>
</evidence>
<dbReference type="PIRSF" id="PIRSF037505">
    <property type="entry name" value="Betaine_HMT"/>
    <property type="match status" value="1"/>
</dbReference>
<evidence type="ECO:0000313" key="9">
    <source>
        <dbReference type="Proteomes" id="UP000240243"/>
    </source>
</evidence>